<reference evidence="8" key="1">
    <citation type="submission" date="2017-03" db="EMBL/GenBank/DDBJ databases">
        <authorList>
            <person name="Monnet C."/>
        </authorList>
    </citation>
    <scope>NUCLEOTIDE SEQUENCE [LARGE SCALE GENOMIC DNA]</scope>
    <source>
        <strain evidence="8">CNRZ 920</strain>
    </source>
</reference>
<dbReference type="PANTHER" id="PTHR21016">
    <property type="entry name" value="BETA-AMYLOID BINDING PROTEIN-RELATED"/>
    <property type="match status" value="1"/>
</dbReference>
<gene>
    <name evidence="7" type="ORF">BAUR920_01159</name>
</gene>
<evidence type="ECO:0000256" key="5">
    <source>
        <dbReference type="SAM" id="Phobius"/>
    </source>
</evidence>
<evidence type="ECO:0000259" key="6">
    <source>
        <dbReference type="Pfam" id="PF05154"/>
    </source>
</evidence>
<comment type="subcellular location">
    <subcellularLocation>
        <location evidence="1">Membrane</location>
        <topology evidence="1">Multi-pass membrane protein</topology>
    </subcellularLocation>
</comment>
<proteinExistence type="predicted"/>
<feature type="transmembrane region" description="Helical" evidence="5">
    <location>
        <begin position="49"/>
        <end position="68"/>
    </location>
</feature>
<evidence type="ECO:0000313" key="8">
    <source>
        <dbReference type="Proteomes" id="UP000234289"/>
    </source>
</evidence>
<dbReference type="RefSeq" id="WP_257943834.1">
    <property type="nucleotide sequence ID" value="NZ_FXZG01000005.1"/>
</dbReference>
<keyword evidence="3 5" id="KW-1133">Transmembrane helix</keyword>
<evidence type="ECO:0000256" key="1">
    <source>
        <dbReference type="ARBA" id="ARBA00004141"/>
    </source>
</evidence>
<dbReference type="EMBL" id="FXZG01000005">
    <property type="protein sequence ID" value="SMX75987.1"/>
    <property type="molecule type" value="Genomic_DNA"/>
</dbReference>
<feature type="transmembrane region" description="Helical" evidence="5">
    <location>
        <begin position="80"/>
        <end position="101"/>
    </location>
</feature>
<dbReference type="InterPro" id="IPR007829">
    <property type="entry name" value="TM2"/>
</dbReference>
<dbReference type="GO" id="GO:0016020">
    <property type="term" value="C:membrane"/>
    <property type="evidence" value="ECO:0007669"/>
    <property type="project" value="UniProtKB-SubCell"/>
</dbReference>
<organism evidence="7 8">
    <name type="scientific">Brevibacterium aurantiacum</name>
    <dbReference type="NCBI Taxonomy" id="273384"/>
    <lineage>
        <taxon>Bacteria</taxon>
        <taxon>Bacillati</taxon>
        <taxon>Actinomycetota</taxon>
        <taxon>Actinomycetes</taxon>
        <taxon>Micrococcales</taxon>
        <taxon>Brevibacteriaceae</taxon>
        <taxon>Brevibacterium</taxon>
    </lineage>
</organism>
<dbReference type="PANTHER" id="PTHR21016:SF25">
    <property type="entry name" value="TM2 DOMAIN-CONTAINING PROTEIN DDB_G0277895-RELATED"/>
    <property type="match status" value="1"/>
</dbReference>
<evidence type="ECO:0000256" key="4">
    <source>
        <dbReference type="ARBA" id="ARBA00023136"/>
    </source>
</evidence>
<dbReference type="AlphaFoldDB" id="A0A2H1ILA1"/>
<sequence length="146" mass="16071">MSVSPLVPELPSIDPFGSVNSLDSLERPDSAALPDSVHGAERNRANRSFFVTWLLSLLLGFLGADRFYTGRFLTGGLKLVSLGGLGLWWVIDLVIVMAGGLRYDNRPLSGYDSWKEVAWIATGFLLIIGYSLQLDELVQALLIRVF</sequence>
<accession>A0A2H1ILA1</accession>
<keyword evidence="2 5" id="KW-0812">Transmembrane</keyword>
<evidence type="ECO:0000256" key="3">
    <source>
        <dbReference type="ARBA" id="ARBA00022989"/>
    </source>
</evidence>
<dbReference type="Pfam" id="PF05154">
    <property type="entry name" value="TM2"/>
    <property type="match status" value="1"/>
</dbReference>
<keyword evidence="4 5" id="KW-0472">Membrane</keyword>
<protein>
    <submittedName>
        <fullName evidence="7">TM2 domain-containing protein</fullName>
    </submittedName>
</protein>
<evidence type="ECO:0000256" key="2">
    <source>
        <dbReference type="ARBA" id="ARBA00022692"/>
    </source>
</evidence>
<evidence type="ECO:0000313" key="7">
    <source>
        <dbReference type="EMBL" id="SMX75987.1"/>
    </source>
</evidence>
<feature type="transmembrane region" description="Helical" evidence="5">
    <location>
        <begin position="113"/>
        <end position="132"/>
    </location>
</feature>
<name>A0A2H1ILA1_BREAU</name>
<dbReference type="InterPro" id="IPR050932">
    <property type="entry name" value="TM2D1-3-like"/>
</dbReference>
<dbReference type="Proteomes" id="UP000234289">
    <property type="component" value="Unassembled WGS sequence"/>
</dbReference>
<feature type="domain" description="TM2" evidence="6">
    <location>
        <begin position="47"/>
        <end position="94"/>
    </location>
</feature>